<dbReference type="Pfam" id="PF13843">
    <property type="entry name" value="DDE_Tnp_1_7"/>
    <property type="match status" value="1"/>
</dbReference>
<dbReference type="PANTHER" id="PTHR46599:SF3">
    <property type="entry name" value="PIGGYBAC TRANSPOSABLE ELEMENT-DERIVED PROTEIN 4"/>
    <property type="match status" value="1"/>
</dbReference>
<reference evidence="4" key="1">
    <citation type="submission" date="2025-08" db="UniProtKB">
        <authorList>
            <consortium name="Ensembl"/>
        </authorList>
    </citation>
    <scope>IDENTIFICATION</scope>
</reference>
<keyword evidence="5" id="KW-1185">Reference proteome</keyword>
<feature type="domain" description="PiggyBac transposable element-derived protein" evidence="3">
    <location>
        <begin position="104"/>
        <end position="463"/>
    </location>
</feature>
<protein>
    <submittedName>
        <fullName evidence="4">PiggyBac transposable element-derived protein 4-like</fullName>
    </submittedName>
</protein>
<evidence type="ECO:0000313" key="4">
    <source>
        <dbReference type="Ensembl" id="ENSPKIP00000000407.1"/>
    </source>
</evidence>
<proteinExistence type="predicted"/>
<dbReference type="Pfam" id="PF13842">
    <property type="entry name" value="zf-Tnp_2"/>
    <property type="match status" value="1"/>
</dbReference>
<dbReference type="Ensembl" id="ENSPKIT00000024304.1">
    <property type="protein sequence ID" value="ENSPKIP00000000407.1"/>
    <property type="gene ID" value="ENSPKIG00000019085.1"/>
</dbReference>
<dbReference type="Proteomes" id="UP000261540">
    <property type="component" value="Unplaced"/>
</dbReference>
<feature type="domain" description="PiggyBac transposable element-derived protein 4 C-terminal zinc-finger" evidence="2">
    <location>
        <begin position="524"/>
        <end position="567"/>
    </location>
</feature>
<dbReference type="AlphaFoldDB" id="A0A3B3Q231"/>
<reference evidence="4" key="2">
    <citation type="submission" date="2025-09" db="UniProtKB">
        <authorList>
            <consortium name="Ensembl"/>
        </authorList>
    </citation>
    <scope>IDENTIFICATION</scope>
</reference>
<dbReference type="InterPro" id="IPR029526">
    <property type="entry name" value="PGBD"/>
</dbReference>
<dbReference type="GeneTree" id="ENSGT00940000163467"/>
<feature type="region of interest" description="Disordered" evidence="1">
    <location>
        <begin position="23"/>
        <end position="45"/>
    </location>
</feature>
<accession>A0A3B3Q231</accession>
<sequence length="571" mass="65087">MVRTRTSAARVLRDMQDSCVLESDEDCSFSSDESGEDTEEDAAEDVCDEDLENIAPASKKARYQHCQQSLSWKTESDADAVPPTLRFLPAREPGVQLSMRDSHSPASLFKLFFAEDAVNTICQNTNKQAARNKGKGAKYKWVDVGAAEFYRYIGLIFYMAMMKLDHITDYWRRDSIFSVLFPSQVMSRDRYRTISWNVHMSDPEEDREDDAKKGSSDHDRLFRVKPLIYTIQNACKSFYHPHRCLAVGERVARWKGAKGFKLFVLTDSSNGYTVDFSVYTGRDNVPTGQGLSYDTVMSLINRRFLGSGYHVYMDNFYTSPKLFKDLLACKFGACGTYREFRRGCPRSAVNDLTDKSPRGTYRWIRDGRLLFVKWMDTQPVSVCSTIHTAYTGDTLRKKVKSKRGAWTTQAFPCPSPVMEYNKVLGGVALSDRLIQYYATQHKTLEWYRKLFLHLLDISATNAYILHKELMQQDGLTYKAFMEELIAELCGVTQNTPMTPANTASGAHVPVLGAELSTDIRMKATAGRKTCVYCRMHGRKQAKTPWKCRACDVYLCLQPDRNCFEAWHSDGN</sequence>
<evidence type="ECO:0000256" key="1">
    <source>
        <dbReference type="SAM" id="MobiDB-lite"/>
    </source>
</evidence>
<evidence type="ECO:0000259" key="3">
    <source>
        <dbReference type="Pfam" id="PF13843"/>
    </source>
</evidence>
<evidence type="ECO:0000259" key="2">
    <source>
        <dbReference type="Pfam" id="PF13842"/>
    </source>
</evidence>
<organism evidence="4 5">
    <name type="scientific">Paramormyrops kingsleyae</name>
    <dbReference type="NCBI Taxonomy" id="1676925"/>
    <lineage>
        <taxon>Eukaryota</taxon>
        <taxon>Metazoa</taxon>
        <taxon>Chordata</taxon>
        <taxon>Craniata</taxon>
        <taxon>Vertebrata</taxon>
        <taxon>Euteleostomi</taxon>
        <taxon>Actinopterygii</taxon>
        <taxon>Neopterygii</taxon>
        <taxon>Teleostei</taxon>
        <taxon>Osteoglossocephala</taxon>
        <taxon>Osteoglossomorpha</taxon>
        <taxon>Osteoglossiformes</taxon>
        <taxon>Mormyridae</taxon>
        <taxon>Paramormyrops</taxon>
    </lineage>
</organism>
<dbReference type="InterPro" id="IPR032718">
    <property type="entry name" value="PGBD4_Znf_C"/>
</dbReference>
<evidence type="ECO:0000313" key="5">
    <source>
        <dbReference type="Proteomes" id="UP000261540"/>
    </source>
</evidence>
<dbReference type="PANTHER" id="PTHR46599">
    <property type="entry name" value="PIGGYBAC TRANSPOSABLE ELEMENT-DERIVED PROTEIN 4"/>
    <property type="match status" value="1"/>
</dbReference>
<name>A0A3B3Q231_9TELE</name>